<name>A0A2W7QFC9_9BACT</name>
<evidence type="ECO:0000313" key="1">
    <source>
        <dbReference type="EMBL" id="PZX20639.1"/>
    </source>
</evidence>
<dbReference type="Proteomes" id="UP000249239">
    <property type="component" value="Unassembled WGS sequence"/>
</dbReference>
<dbReference type="AlphaFoldDB" id="A0A2W7QFC9"/>
<sequence>MMVLCPFDGEAQWRLFVNFTPGVSIVAPAPLWVHQQEHSSLYQWAHYRSEPFEAPIYYSIRIGYTHVDKGWEIEMNHLKIYLQNTSDDLSRFSVSHGYNQLMVNRLLMKGSWVRKYGVGVVVAHPESTVRGLMYHESGGLFGAGYHIAGPVVQYGWSRDFITRSVVYLTASLMVSGAYARVPVVDGHADVPVVALHLQVGVGGQYRLRP</sequence>
<protein>
    <recommendedName>
        <fullName evidence="3">Outer membrane protein with beta-barrel domain</fullName>
    </recommendedName>
</protein>
<comment type="caution">
    <text evidence="1">The sequence shown here is derived from an EMBL/GenBank/DDBJ whole genome shotgun (WGS) entry which is preliminary data.</text>
</comment>
<gene>
    <name evidence="1" type="ORF">LX69_00060</name>
</gene>
<organism evidence="1 2">
    <name type="scientific">Breznakibacter xylanolyticus</name>
    <dbReference type="NCBI Taxonomy" id="990"/>
    <lineage>
        <taxon>Bacteria</taxon>
        <taxon>Pseudomonadati</taxon>
        <taxon>Bacteroidota</taxon>
        <taxon>Bacteroidia</taxon>
        <taxon>Marinilabiliales</taxon>
        <taxon>Marinilabiliaceae</taxon>
        <taxon>Breznakibacter</taxon>
    </lineage>
</organism>
<evidence type="ECO:0000313" key="2">
    <source>
        <dbReference type="Proteomes" id="UP000249239"/>
    </source>
</evidence>
<reference evidence="1 2" key="1">
    <citation type="submission" date="2018-06" db="EMBL/GenBank/DDBJ databases">
        <title>Genomic Encyclopedia of Archaeal and Bacterial Type Strains, Phase II (KMG-II): from individual species to whole genera.</title>
        <authorList>
            <person name="Goeker M."/>
        </authorList>
    </citation>
    <scope>NUCLEOTIDE SEQUENCE [LARGE SCALE GENOMIC DNA]</scope>
    <source>
        <strain evidence="1 2">DSM 6779</strain>
    </source>
</reference>
<keyword evidence="2" id="KW-1185">Reference proteome</keyword>
<proteinExistence type="predicted"/>
<accession>A0A2W7QFC9</accession>
<evidence type="ECO:0008006" key="3">
    <source>
        <dbReference type="Google" id="ProtNLM"/>
    </source>
</evidence>
<dbReference type="EMBL" id="QKZK01000001">
    <property type="protein sequence ID" value="PZX20639.1"/>
    <property type="molecule type" value="Genomic_DNA"/>
</dbReference>